<keyword evidence="1" id="KW-0521">NADP</keyword>
<keyword evidence="1" id="KW-0560">Oxidoreductase</keyword>
<dbReference type="EMBL" id="JACGWN010000015">
    <property type="protein sequence ID" value="KAL0401086.1"/>
    <property type="molecule type" value="Genomic_DNA"/>
</dbReference>
<dbReference type="GO" id="GO:0080019">
    <property type="term" value="F:alcohol-forming very long-chain fatty acyl-CoA reductase activity"/>
    <property type="evidence" value="ECO:0007669"/>
    <property type="project" value="InterPro"/>
</dbReference>
<dbReference type="InterPro" id="IPR013120">
    <property type="entry name" value="FAR_NAD-bd"/>
</dbReference>
<dbReference type="GO" id="GO:0035336">
    <property type="term" value="P:long-chain fatty-acyl-CoA metabolic process"/>
    <property type="evidence" value="ECO:0007669"/>
    <property type="project" value="TreeGrafter"/>
</dbReference>
<sequence>MCEPDLGMDVDSANAIMKKVDVIIQSAGNTNFDDRYDSLLEANVNGLQRLMRFAKRYNNLILFVHISTAGLLLNLTHKHLKRLGLERGTDPVLISYGKGQLPAFLGDPEIPVDMVVNTIITATAKHGTQHKPELSVYHVASSIVNPS</sequence>
<feature type="domain" description="Thioester reductase (TE)" evidence="2">
    <location>
        <begin position="2"/>
        <end position="71"/>
    </location>
</feature>
<gene>
    <name evidence="3" type="ORF">Slati_4138500</name>
</gene>
<keyword evidence="1" id="KW-0443">Lipid metabolism</keyword>
<comment type="caution">
    <text evidence="3">The sequence shown here is derived from an EMBL/GenBank/DDBJ whole genome shotgun (WGS) entry which is preliminary data.</text>
</comment>
<dbReference type="PANTHER" id="PTHR11011">
    <property type="entry name" value="MALE STERILITY PROTEIN 2-RELATED"/>
    <property type="match status" value="1"/>
</dbReference>
<dbReference type="GO" id="GO:0102965">
    <property type="term" value="F:alcohol-forming long-chain fatty acyl-CoA reductase activity"/>
    <property type="evidence" value="ECO:0007669"/>
    <property type="project" value="UniProtKB-EC"/>
</dbReference>
<dbReference type="SUPFAM" id="SSF51735">
    <property type="entry name" value="NAD(P)-binding Rossmann-fold domains"/>
    <property type="match status" value="1"/>
</dbReference>
<comment type="catalytic activity">
    <reaction evidence="1">
        <text>a long-chain fatty acyl-CoA + 2 NADPH + 2 H(+) = a long-chain primary fatty alcohol + 2 NADP(+) + CoA</text>
        <dbReference type="Rhea" id="RHEA:52716"/>
        <dbReference type="ChEBI" id="CHEBI:15378"/>
        <dbReference type="ChEBI" id="CHEBI:57287"/>
        <dbReference type="ChEBI" id="CHEBI:57783"/>
        <dbReference type="ChEBI" id="CHEBI:58349"/>
        <dbReference type="ChEBI" id="CHEBI:77396"/>
        <dbReference type="ChEBI" id="CHEBI:83139"/>
        <dbReference type="EC" id="1.2.1.84"/>
    </reaction>
</comment>
<dbReference type="PANTHER" id="PTHR11011:SF45">
    <property type="entry name" value="FATTY ACYL-COA REDUCTASE CG8306-RELATED"/>
    <property type="match status" value="1"/>
</dbReference>
<organism evidence="3">
    <name type="scientific">Sesamum latifolium</name>
    <dbReference type="NCBI Taxonomy" id="2727402"/>
    <lineage>
        <taxon>Eukaryota</taxon>
        <taxon>Viridiplantae</taxon>
        <taxon>Streptophyta</taxon>
        <taxon>Embryophyta</taxon>
        <taxon>Tracheophyta</taxon>
        <taxon>Spermatophyta</taxon>
        <taxon>Magnoliopsida</taxon>
        <taxon>eudicotyledons</taxon>
        <taxon>Gunneridae</taxon>
        <taxon>Pentapetalae</taxon>
        <taxon>asterids</taxon>
        <taxon>lamiids</taxon>
        <taxon>Lamiales</taxon>
        <taxon>Pedaliaceae</taxon>
        <taxon>Sesamum</taxon>
    </lineage>
</organism>
<evidence type="ECO:0000313" key="3">
    <source>
        <dbReference type="EMBL" id="KAL0401086.1"/>
    </source>
</evidence>
<dbReference type="AlphaFoldDB" id="A0AAW2TBT0"/>
<dbReference type="GO" id="GO:0010345">
    <property type="term" value="P:suberin biosynthetic process"/>
    <property type="evidence" value="ECO:0007669"/>
    <property type="project" value="TreeGrafter"/>
</dbReference>
<name>A0AAW2TBT0_9LAMI</name>
<comment type="similarity">
    <text evidence="1">Belongs to the fatty acyl-CoA reductase family.</text>
</comment>
<reference evidence="3" key="2">
    <citation type="journal article" date="2024" name="Plant">
        <title>Genomic evolution and insights into agronomic trait innovations of Sesamum species.</title>
        <authorList>
            <person name="Miao H."/>
            <person name="Wang L."/>
            <person name="Qu L."/>
            <person name="Liu H."/>
            <person name="Sun Y."/>
            <person name="Le M."/>
            <person name="Wang Q."/>
            <person name="Wei S."/>
            <person name="Zheng Y."/>
            <person name="Lin W."/>
            <person name="Duan Y."/>
            <person name="Cao H."/>
            <person name="Xiong S."/>
            <person name="Wang X."/>
            <person name="Wei L."/>
            <person name="Li C."/>
            <person name="Ma Q."/>
            <person name="Ju M."/>
            <person name="Zhao R."/>
            <person name="Li G."/>
            <person name="Mu C."/>
            <person name="Tian Q."/>
            <person name="Mei H."/>
            <person name="Zhang T."/>
            <person name="Gao T."/>
            <person name="Zhang H."/>
        </authorList>
    </citation>
    <scope>NUCLEOTIDE SEQUENCE</scope>
    <source>
        <strain evidence="3">KEN1</strain>
    </source>
</reference>
<accession>A0AAW2TBT0</accession>
<keyword evidence="1" id="KW-0444">Lipid biosynthesis</keyword>
<proteinExistence type="inferred from homology"/>
<evidence type="ECO:0000259" key="2">
    <source>
        <dbReference type="Pfam" id="PF07993"/>
    </source>
</evidence>
<comment type="function">
    <text evidence="1">Catalyzes the reduction of fatty acyl-CoA to fatty alcohols.</text>
</comment>
<protein>
    <recommendedName>
        <fullName evidence="1">Fatty acyl-CoA reductase</fullName>
        <ecNumber evidence="1">1.2.1.84</ecNumber>
    </recommendedName>
</protein>
<dbReference type="EC" id="1.2.1.84" evidence="1"/>
<dbReference type="Pfam" id="PF07993">
    <property type="entry name" value="NAD_binding_4"/>
    <property type="match status" value="1"/>
</dbReference>
<evidence type="ECO:0000256" key="1">
    <source>
        <dbReference type="RuleBase" id="RU363097"/>
    </source>
</evidence>
<dbReference type="InterPro" id="IPR036291">
    <property type="entry name" value="NAD(P)-bd_dom_sf"/>
</dbReference>
<dbReference type="Gene3D" id="3.40.50.720">
    <property type="entry name" value="NAD(P)-binding Rossmann-like Domain"/>
    <property type="match status" value="1"/>
</dbReference>
<reference evidence="3" key="1">
    <citation type="submission" date="2020-06" db="EMBL/GenBank/DDBJ databases">
        <authorList>
            <person name="Li T."/>
            <person name="Hu X."/>
            <person name="Zhang T."/>
            <person name="Song X."/>
            <person name="Zhang H."/>
            <person name="Dai N."/>
            <person name="Sheng W."/>
            <person name="Hou X."/>
            <person name="Wei L."/>
        </authorList>
    </citation>
    <scope>NUCLEOTIDE SEQUENCE</scope>
    <source>
        <strain evidence="3">KEN1</strain>
        <tissue evidence="3">Leaf</tissue>
    </source>
</reference>
<dbReference type="InterPro" id="IPR026055">
    <property type="entry name" value="FAR"/>
</dbReference>